<dbReference type="SUPFAM" id="SSF53474">
    <property type="entry name" value="alpha/beta-Hydrolases"/>
    <property type="match status" value="1"/>
</dbReference>
<comment type="caution">
    <text evidence="3">The sequence shown here is derived from an EMBL/GenBank/DDBJ whole genome shotgun (WGS) entry which is preliminary data.</text>
</comment>
<dbReference type="InterPro" id="IPR005944">
    <property type="entry name" value="Pro_iminopeptidase"/>
</dbReference>
<dbReference type="Proteomes" id="UP001210925">
    <property type="component" value="Unassembled WGS sequence"/>
</dbReference>
<dbReference type="PANTHER" id="PTHR43722">
    <property type="entry name" value="PROLINE IMINOPEPTIDASE"/>
    <property type="match status" value="1"/>
</dbReference>
<organism evidence="3 4">
    <name type="scientific">Boothiomyces macroporosus</name>
    <dbReference type="NCBI Taxonomy" id="261099"/>
    <lineage>
        <taxon>Eukaryota</taxon>
        <taxon>Fungi</taxon>
        <taxon>Fungi incertae sedis</taxon>
        <taxon>Chytridiomycota</taxon>
        <taxon>Chytridiomycota incertae sedis</taxon>
        <taxon>Chytridiomycetes</taxon>
        <taxon>Rhizophydiales</taxon>
        <taxon>Terramycetaceae</taxon>
        <taxon>Boothiomyces</taxon>
    </lineage>
</organism>
<dbReference type="NCBIfam" id="TIGR01249">
    <property type="entry name" value="pro_imino_pep_1"/>
    <property type="match status" value="1"/>
</dbReference>
<reference evidence="3" key="1">
    <citation type="submission" date="2020-05" db="EMBL/GenBank/DDBJ databases">
        <title>Phylogenomic resolution of chytrid fungi.</title>
        <authorList>
            <person name="Stajich J.E."/>
            <person name="Amses K."/>
            <person name="Simmons R."/>
            <person name="Seto K."/>
            <person name="Myers J."/>
            <person name="Bonds A."/>
            <person name="Quandt C.A."/>
            <person name="Barry K."/>
            <person name="Liu P."/>
            <person name="Grigoriev I."/>
            <person name="Longcore J.E."/>
            <person name="James T.Y."/>
        </authorList>
    </citation>
    <scope>NUCLEOTIDE SEQUENCE</scope>
    <source>
        <strain evidence="3">PLAUS21</strain>
    </source>
</reference>
<dbReference type="GO" id="GO:0005737">
    <property type="term" value="C:cytoplasm"/>
    <property type="evidence" value="ECO:0007669"/>
    <property type="project" value="InterPro"/>
</dbReference>
<dbReference type="InterPro" id="IPR000073">
    <property type="entry name" value="AB_hydrolase_1"/>
</dbReference>
<accession>A0AAD5UD75</accession>
<dbReference type="EMBL" id="JADGKB010000074">
    <property type="protein sequence ID" value="KAJ3255011.1"/>
    <property type="molecule type" value="Genomic_DNA"/>
</dbReference>
<dbReference type="AlphaFoldDB" id="A0AAD5UD75"/>
<dbReference type="InterPro" id="IPR029058">
    <property type="entry name" value="AB_hydrolase_fold"/>
</dbReference>
<gene>
    <name evidence="3" type="ORF">HK103_006713</name>
</gene>
<keyword evidence="4" id="KW-1185">Reference proteome</keyword>
<dbReference type="Pfam" id="PF00561">
    <property type="entry name" value="Abhydrolase_1"/>
    <property type="match status" value="1"/>
</dbReference>
<evidence type="ECO:0000313" key="3">
    <source>
        <dbReference type="EMBL" id="KAJ3255011.1"/>
    </source>
</evidence>
<feature type="signal peptide" evidence="1">
    <location>
        <begin position="1"/>
        <end position="20"/>
    </location>
</feature>
<feature type="chain" id="PRO_5042002103" description="AB hydrolase-1 domain-containing protein" evidence="1">
    <location>
        <begin position="21"/>
        <end position="221"/>
    </location>
</feature>
<keyword evidence="1" id="KW-0732">Signal</keyword>
<evidence type="ECO:0000256" key="1">
    <source>
        <dbReference type="SAM" id="SignalP"/>
    </source>
</evidence>
<evidence type="ECO:0000313" key="4">
    <source>
        <dbReference type="Proteomes" id="UP001210925"/>
    </source>
</evidence>
<dbReference type="GO" id="GO:0006508">
    <property type="term" value="P:proteolysis"/>
    <property type="evidence" value="ECO:0007669"/>
    <property type="project" value="InterPro"/>
</dbReference>
<dbReference type="PANTHER" id="PTHR43722:SF1">
    <property type="entry name" value="PROLINE IMINOPEPTIDASE"/>
    <property type="match status" value="1"/>
</dbReference>
<name>A0AAD5UD75_9FUNG</name>
<proteinExistence type="predicted"/>
<evidence type="ECO:0000259" key="2">
    <source>
        <dbReference type="Pfam" id="PF00561"/>
    </source>
</evidence>
<dbReference type="Gene3D" id="3.40.50.1820">
    <property type="entry name" value="alpha/beta hydrolase"/>
    <property type="match status" value="1"/>
</dbReference>
<dbReference type="GO" id="GO:0004177">
    <property type="term" value="F:aminopeptidase activity"/>
    <property type="evidence" value="ECO:0007669"/>
    <property type="project" value="UniProtKB-EC"/>
</dbReference>
<sequence>MGCLWRLLGYFVVNPGSTLALAYAIEHPYRVKAMILRGVFLLRPKELNWYYQEGGASNIFPDYWEDFVRIIPPEERNDMIAAYYKRLTGTDEKVMLEAAMAWSRWEMATSKLEVDEKLLKKVQDPMWALQFARIECHYFINKGFFKTDNHILDNIEKINHIPCHIIQGRYDVVCPMRSAWDLKQKWPIAQLHIMPTSGHSATEVAITKKIIECTDEYQTML</sequence>
<feature type="domain" description="AB hydrolase-1" evidence="2">
    <location>
        <begin position="16"/>
        <end position="201"/>
    </location>
</feature>
<protein>
    <recommendedName>
        <fullName evidence="2">AB hydrolase-1 domain-containing protein</fullName>
    </recommendedName>
</protein>